<gene>
    <name evidence="8" type="ORF">Q5I04_07275</name>
    <name evidence="9" type="ORF">Q5I06_07440</name>
</gene>
<dbReference type="RefSeq" id="WP_305517549.1">
    <property type="nucleotide sequence ID" value="NZ_JAUPEV010000012.1"/>
</dbReference>
<reference evidence="9 11" key="1">
    <citation type="submission" date="2023-07" db="EMBL/GenBank/DDBJ databases">
        <title>Unpublished Manusciprt.</title>
        <authorList>
            <person name="Aydin F."/>
            <person name="Tarhane S."/>
            <person name="Saticioglu I.B."/>
            <person name="Karakaya E."/>
            <person name="Abay S."/>
            <person name="Guran O."/>
            <person name="Bozkurt E."/>
            <person name="Uzum N."/>
            <person name="Olgun K."/>
            <person name="Jablonski D."/>
        </authorList>
    </citation>
    <scope>NUCLEOTIDE SEQUENCE</scope>
    <source>
        <strain evidence="11">faydin-H75</strain>
        <strain evidence="9">Faydin-H76</strain>
    </source>
</reference>
<keyword evidence="2" id="KW-0479">Metal-binding</keyword>
<comment type="caution">
    <text evidence="9">The sequence shown here is derived from an EMBL/GenBank/DDBJ whole genome shotgun (WGS) entry which is preliminary data.</text>
</comment>
<evidence type="ECO:0000256" key="4">
    <source>
        <dbReference type="ARBA" id="ARBA00023014"/>
    </source>
</evidence>
<evidence type="ECO:0000259" key="7">
    <source>
        <dbReference type="PROSITE" id="PS51839"/>
    </source>
</evidence>
<dbReference type="EMBL" id="JAUYZK010000012">
    <property type="protein sequence ID" value="MDP2539603.1"/>
    <property type="molecule type" value="Genomic_DNA"/>
</dbReference>
<keyword evidence="3" id="KW-0408">Iron</keyword>
<dbReference type="PROSITE" id="PS51085">
    <property type="entry name" value="2FE2S_FER_2"/>
    <property type="match status" value="1"/>
</dbReference>
<dbReference type="SUPFAM" id="SSF54862">
    <property type="entry name" value="4Fe-4S ferredoxins"/>
    <property type="match status" value="1"/>
</dbReference>
<evidence type="ECO:0000259" key="5">
    <source>
        <dbReference type="PROSITE" id="PS51085"/>
    </source>
</evidence>
<keyword evidence="1" id="KW-0004">4Fe-4S</keyword>
<evidence type="ECO:0000256" key="3">
    <source>
        <dbReference type="ARBA" id="ARBA00023004"/>
    </source>
</evidence>
<dbReference type="GO" id="GO:0046872">
    <property type="term" value="F:metal ion binding"/>
    <property type="evidence" value="ECO:0007669"/>
    <property type="project" value="UniProtKB-KW"/>
</dbReference>
<evidence type="ECO:0000313" key="9">
    <source>
        <dbReference type="EMBL" id="MDP2539603.1"/>
    </source>
</evidence>
<dbReference type="Pfam" id="PF13510">
    <property type="entry name" value="Fer2_4"/>
    <property type="match status" value="1"/>
</dbReference>
<proteinExistence type="predicted"/>
<accession>A0AA90T5M3</accession>
<evidence type="ECO:0000313" key="8">
    <source>
        <dbReference type="EMBL" id="MDO7253709.1"/>
    </source>
</evidence>
<feature type="domain" description="4Fe-4S ferredoxin-type" evidence="6">
    <location>
        <begin position="181"/>
        <end position="211"/>
    </location>
</feature>
<evidence type="ECO:0000256" key="1">
    <source>
        <dbReference type="ARBA" id="ARBA00022485"/>
    </source>
</evidence>
<dbReference type="SUPFAM" id="SSF53706">
    <property type="entry name" value="Formate dehydrogenase/DMSO reductase, domains 1-3"/>
    <property type="match status" value="1"/>
</dbReference>
<dbReference type="InterPro" id="IPR001041">
    <property type="entry name" value="2Fe-2S_ferredoxin-type"/>
</dbReference>
<dbReference type="PROSITE" id="PS51839">
    <property type="entry name" value="4FE4S_HC3"/>
    <property type="match status" value="1"/>
</dbReference>
<keyword evidence="11" id="KW-1185">Reference proteome</keyword>
<dbReference type="PANTHER" id="PTHR24960:SF84">
    <property type="entry name" value="HYDROGENASE SUBUNIT"/>
    <property type="match status" value="1"/>
</dbReference>
<dbReference type="Pfam" id="PF10588">
    <property type="entry name" value="NADH-G_4Fe-4S_3"/>
    <property type="match status" value="1"/>
</dbReference>
<dbReference type="Gene3D" id="3.10.20.740">
    <property type="match status" value="1"/>
</dbReference>
<evidence type="ECO:0000256" key="2">
    <source>
        <dbReference type="ARBA" id="ARBA00022723"/>
    </source>
</evidence>
<dbReference type="PANTHER" id="PTHR24960">
    <property type="entry name" value="PHOTOSYSTEM I IRON-SULFUR CENTER-RELATED"/>
    <property type="match status" value="1"/>
</dbReference>
<dbReference type="EMBL" id="JAUPEV010000012">
    <property type="protein sequence ID" value="MDO7253709.1"/>
    <property type="molecule type" value="Genomic_DNA"/>
</dbReference>
<dbReference type="InterPro" id="IPR050157">
    <property type="entry name" value="PSI_iron-sulfur_center"/>
</dbReference>
<evidence type="ECO:0000259" key="6">
    <source>
        <dbReference type="PROSITE" id="PS51379"/>
    </source>
</evidence>
<name>A0AA90T5M3_9HELI</name>
<feature type="domain" description="2Fe-2S ferredoxin-type" evidence="5">
    <location>
        <begin position="9"/>
        <end position="86"/>
    </location>
</feature>
<protein>
    <submittedName>
        <fullName evidence="9">2Fe-2S iron-sulfur cluster-binding protein</fullName>
    </submittedName>
</protein>
<dbReference type="Proteomes" id="UP001240777">
    <property type="component" value="Unassembled WGS sequence"/>
</dbReference>
<organism evidence="9 10">
    <name type="scientific">Helicobacter cappadocius</name>
    <dbReference type="NCBI Taxonomy" id="3063998"/>
    <lineage>
        <taxon>Bacteria</taxon>
        <taxon>Pseudomonadati</taxon>
        <taxon>Campylobacterota</taxon>
        <taxon>Epsilonproteobacteria</taxon>
        <taxon>Campylobacterales</taxon>
        <taxon>Helicobacteraceae</taxon>
        <taxon>Helicobacter</taxon>
    </lineage>
</organism>
<dbReference type="CDD" id="cd00207">
    <property type="entry name" value="fer2"/>
    <property type="match status" value="1"/>
</dbReference>
<evidence type="ECO:0000313" key="10">
    <source>
        <dbReference type="Proteomes" id="UP001177258"/>
    </source>
</evidence>
<dbReference type="SMART" id="SM00929">
    <property type="entry name" value="NADH-G_4Fe-4S_3"/>
    <property type="match status" value="1"/>
</dbReference>
<dbReference type="GO" id="GO:0016491">
    <property type="term" value="F:oxidoreductase activity"/>
    <property type="evidence" value="ECO:0007669"/>
    <property type="project" value="InterPro"/>
</dbReference>
<reference evidence="8" key="2">
    <citation type="submission" date="2023-07" db="EMBL/GenBank/DDBJ databases">
        <authorList>
            <person name="Aydin F."/>
            <person name="Tarhane S."/>
            <person name="Saticioglu I.B."/>
            <person name="Karakaya E."/>
            <person name="Abay S."/>
            <person name="Guran O."/>
            <person name="Bozkurt E."/>
            <person name="Uzum N."/>
            <person name="Olgun K."/>
            <person name="Jablonski D."/>
        </authorList>
    </citation>
    <scope>NUCLEOTIDE SEQUENCE</scope>
    <source>
        <strain evidence="8">Faydin-H75</strain>
    </source>
</reference>
<sequence>MLLHSNGGAVMSIFINDREFSFKEGESILEVARKNNIYIPTLCHLPKLAPVGACRMCIVEEESGNIIASCKSPATHDAKIYTHTPKLEQHRQEIMKLLCINHPLECGVCDKSGECELQDKVLETKIPMQTFGAVQRKDDFISFKNKIYDESLCIMCERCARTCNQIVGNNYLQVVMGGYNSKIGINSQNYCEDCDECVSVCPTGAMISERFQYNSNAWELEKTSSTCTNCALGCYIIYEGKNTNNPTHISKNKKIYRSTTAMEFSQLCHSGRHNFGNSPIYNKDISKLETAIKAFKNASAIRIGTQISNEEAFIINELKNKLDIPLYCEEARVYSEFISIVKSTSSKPIHITKEILKETDLCISLASFIFDEMPVLKSQIINSITTQKTKHICLHPIPDERLKKHSYIQYEVQTEIGVVALMLSSFTKNTIKDPKINDFIEKLDIGYLSSESNISEEELDILSESFRIAQNPVIFIGSELFYHPQSKQIAYMIGLIEKYTHAKIIIIPPSGNSVGISLICNLSKDNLENHNVVGYKTKGSFILNEMIEDIEYKENADFVLNTDFIIPSMLQIEGTMVNTDYRLLPITPSLPYEGYDICDIAQDFGMSESSLVEITSKLPAQKGFKNIHYDDLKNFFDRNGNEQRGYFLSAQVFSCIENIELPDIDFLPESNGSILYLPKKSGNFFGFNEAKIMASKQFAIANKITDAKKISFNIEGKEFICDFVEEEYLKGMVAIFYPGKYFICNQTYPYIKITLKKWSENA</sequence>
<dbReference type="SUPFAM" id="SSF54292">
    <property type="entry name" value="2Fe-2S ferredoxin-like"/>
    <property type="match status" value="1"/>
</dbReference>
<dbReference type="InterPro" id="IPR019574">
    <property type="entry name" value="NADH_UbQ_OxRdtase_Gsu_4Fe4S-bd"/>
</dbReference>
<evidence type="ECO:0000313" key="11">
    <source>
        <dbReference type="Proteomes" id="UP001240777"/>
    </source>
</evidence>
<dbReference type="PROSITE" id="PS51379">
    <property type="entry name" value="4FE4S_FER_2"/>
    <property type="match status" value="1"/>
</dbReference>
<dbReference type="AlphaFoldDB" id="A0AA90T5M3"/>
<dbReference type="InterPro" id="IPR036010">
    <property type="entry name" value="2Fe-2S_ferredoxin-like_sf"/>
</dbReference>
<dbReference type="Gene3D" id="3.30.70.20">
    <property type="match status" value="1"/>
</dbReference>
<keyword evidence="4" id="KW-0411">Iron-sulfur</keyword>
<feature type="domain" description="4Fe-4S His(Cys)3-ligated-type" evidence="7">
    <location>
        <begin position="86"/>
        <end position="125"/>
    </location>
</feature>
<reference evidence="8 10" key="3">
    <citation type="journal article" date="2024" name="Syst. Appl. Microbiol.">
        <title>Helicobacter cappadocius sp. nov., from lizards: The first psychrotrophic Helicobacter species.</title>
        <authorList>
            <person name="Aydin F."/>
            <person name="Tarhane S."/>
            <person name="Karakaya E."/>
            <person name="Abay S."/>
            <person name="Kayman T."/>
            <person name="Guran O."/>
            <person name="Bozkurt E."/>
            <person name="Uzum N."/>
            <person name="Avci A."/>
            <person name="Olgun K."/>
            <person name="Jablonski D."/>
            <person name="Guran C."/>
            <person name="Burcin Saticioglu I."/>
        </authorList>
    </citation>
    <scope>NUCLEOTIDE SEQUENCE [LARGE SCALE GENOMIC DNA]</scope>
    <source>
        <strain evidence="8">Faydin-H75</strain>
        <strain evidence="10">faydin-H76</strain>
    </source>
</reference>
<dbReference type="PROSITE" id="PS00198">
    <property type="entry name" value="4FE4S_FER_1"/>
    <property type="match status" value="1"/>
</dbReference>
<dbReference type="GO" id="GO:0051539">
    <property type="term" value="F:4 iron, 4 sulfur cluster binding"/>
    <property type="evidence" value="ECO:0007669"/>
    <property type="project" value="UniProtKB-KW"/>
</dbReference>
<dbReference type="InterPro" id="IPR017900">
    <property type="entry name" value="4Fe4S_Fe_S_CS"/>
</dbReference>
<dbReference type="Proteomes" id="UP001177258">
    <property type="component" value="Unassembled WGS sequence"/>
</dbReference>
<dbReference type="InterPro" id="IPR017896">
    <property type="entry name" value="4Fe4S_Fe-S-bd"/>
</dbReference>